<keyword evidence="2" id="KW-0472">Membrane</keyword>
<evidence type="ECO:0000313" key="5">
    <source>
        <dbReference type="Proteomes" id="UP000223913"/>
    </source>
</evidence>
<protein>
    <recommendedName>
        <fullName evidence="3">Outer membrane protein beta-barrel domain-containing protein</fullName>
    </recommendedName>
</protein>
<evidence type="ECO:0000256" key="1">
    <source>
        <dbReference type="SAM" id="MobiDB-lite"/>
    </source>
</evidence>
<accession>A0A2D0NDQ4</accession>
<feature type="compositionally biased region" description="Basic and acidic residues" evidence="1">
    <location>
        <begin position="157"/>
        <end position="167"/>
    </location>
</feature>
<comment type="caution">
    <text evidence="4">The sequence shown here is derived from an EMBL/GenBank/DDBJ whole genome shotgun (WGS) entry which is preliminary data.</text>
</comment>
<feature type="compositionally biased region" description="Basic and acidic residues" evidence="1">
    <location>
        <begin position="56"/>
        <end position="71"/>
    </location>
</feature>
<feature type="domain" description="Outer membrane protein beta-barrel" evidence="3">
    <location>
        <begin position="250"/>
        <end position="441"/>
    </location>
</feature>
<dbReference type="InterPro" id="IPR011250">
    <property type="entry name" value="OMP/PagP_B-barrel"/>
</dbReference>
<feature type="compositionally biased region" description="Polar residues" evidence="1">
    <location>
        <begin position="168"/>
        <end position="179"/>
    </location>
</feature>
<dbReference type="Pfam" id="PF13568">
    <property type="entry name" value="OMP_b-brl_2"/>
    <property type="match status" value="1"/>
</dbReference>
<evidence type="ECO:0000259" key="3">
    <source>
        <dbReference type="Pfam" id="PF13568"/>
    </source>
</evidence>
<keyword evidence="2" id="KW-1133">Transmembrane helix</keyword>
<dbReference type="Proteomes" id="UP000223913">
    <property type="component" value="Unassembled WGS sequence"/>
</dbReference>
<feature type="transmembrane region" description="Helical" evidence="2">
    <location>
        <begin position="20"/>
        <end position="38"/>
    </location>
</feature>
<dbReference type="InterPro" id="IPR025665">
    <property type="entry name" value="Beta-barrel_OMP_2"/>
</dbReference>
<evidence type="ECO:0000256" key="2">
    <source>
        <dbReference type="SAM" id="Phobius"/>
    </source>
</evidence>
<dbReference type="SUPFAM" id="SSF56925">
    <property type="entry name" value="OMPA-like"/>
    <property type="match status" value="1"/>
</dbReference>
<sequence>MLDREMPVDGSSRKPVVFWWFWLAAAVLLIGTVGFIFLRPVGSSEINASLANGPAEKQERVADTTTDRERTSTTSSTVGQEEVANERPDKQSEAGRTVAAETTGSRTPAAASSKKDAIIEVETTEERRISGSAFPLAQNTLLTEDDQNEETGGPLKNDQRTVDKTSNKENNSNKDQAVSESPADANNADRPLPEVEVFVLDQLPGEEIAALDQEPLPLSRINIYNPKKPLFVPFEINGGVLAGVNGNAIGLMTELRTGLKLNDAGKWSVQSGIGFHVQREPFLVSFRPSSQKDLANEQASLDSQNNSDPVAQDPGFNSVSEAVESSKVKVTTAYLDVPILLDWQFSRTWGVAAGVRMSWLQKTSWKGVSNNPNGSFLGAGLDVTVSNSSRQYVLYQYGNGNYAAPTSLVLNKFFTSGTLGVTFRPNARWNVRLQYQHSLTNQLDNPVYQKTDRSLWLSTGFRF</sequence>
<feature type="compositionally biased region" description="Basic and acidic residues" evidence="1">
    <location>
        <begin position="113"/>
        <end position="129"/>
    </location>
</feature>
<feature type="compositionally biased region" description="Basic and acidic residues" evidence="1">
    <location>
        <begin position="84"/>
        <end position="93"/>
    </location>
</feature>
<organism evidence="4 5">
    <name type="scientific">Flavilitoribacter nigricans (strain ATCC 23147 / DSM 23189 / NBRC 102662 / NCIMB 1420 / SS-2)</name>
    <name type="common">Lewinella nigricans</name>
    <dbReference type="NCBI Taxonomy" id="1122177"/>
    <lineage>
        <taxon>Bacteria</taxon>
        <taxon>Pseudomonadati</taxon>
        <taxon>Bacteroidota</taxon>
        <taxon>Saprospiria</taxon>
        <taxon>Saprospirales</taxon>
        <taxon>Lewinellaceae</taxon>
        <taxon>Flavilitoribacter</taxon>
    </lineage>
</organism>
<keyword evidence="5" id="KW-1185">Reference proteome</keyword>
<feature type="region of interest" description="Disordered" evidence="1">
    <location>
        <begin position="294"/>
        <end position="316"/>
    </location>
</feature>
<keyword evidence="2" id="KW-0812">Transmembrane</keyword>
<dbReference type="AlphaFoldDB" id="A0A2D0NDQ4"/>
<reference evidence="4 5" key="1">
    <citation type="submission" date="2017-10" db="EMBL/GenBank/DDBJ databases">
        <title>The draft genome sequence of Lewinella nigricans NBRC 102662.</title>
        <authorList>
            <person name="Wang K."/>
        </authorList>
    </citation>
    <scope>NUCLEOTIDE SEQUENCE [LARGE SCALE GENOMIC DNA]</scope>
    <source>
        <strain evidence="4 5">NBRC 102662</strain>
    </source>
</reference>
<dbReference type="EMBL" id="PDUD01000017">
    <property type="protein sequence ID" value="PHN06607.1"/>
    <property type="molecule type" value="Genomic_DNA"/>
</dbReference>
<name>A0A2D0NDQ4_FLAN2</name>
<evidence type="ECO:0000313" key="4">
    <source>
        <dbReference type="EMBL" id="PHN06607.1"/>
    </source>
</evidence>
<feature type="region of interest" description="Disordered" evidence="1">
    <location>
        <begin position="52"/>
        <end position="190"/>
    </location>
</feature>
<proteinExistence type="predicted"/>
<feature type="compositionally biased region" description="Polar residues" evidence="1">
    <location>
        <begin position="294"/>
        <end position="309"/>
    </location>
</feature>
<gene>
    <name evidence="4" type="ORF">CRP01_09915</name>
</gene>